<evidence type="ECO:0000256" key="8">
    <source>
        <dbReference type="ARBA" id="ARBA00023136"/>
    </source>
</evidence>
<accession>A0A5B8MN96</accession>
<dbReference type="PANTHER" id="PTHR31081">
    <property type="entry name" value="UREIDE PERMEASE 1-RELATED-RELATED"/>
    <property type="match status" value="1"/>
</dbReference>
<evidence type="ECO:0000256" key="2">
    <source>
        <dbReference type="ARBA" id="ARBA00005931"/>
    </source>
</evidence>
<dbReference type="Proteomes" id="UP000316726">
    <property type="component" value="Chromosome 6"/>
</dbReference>
<evidence type="ECO:0000256" key="3">
    <source>
        <dbReference type="ARBA" id="ARBA00022448"/>
    </source>
</evidence>
<dbReference type="GO" id="GO:0022857">
    <property type="term" value="F:transmembrane transporter activity"/>
    <property type="evidence" value="ECO:0007669"/>
    <property type="project" value="InterPro"/>
</dbReference>
<evidence type="ECO:0000256" key="5">
    <source>
        <dbReference type="ARBA" id="ARBA00022741"/>
    </source>
</evidence>
<reference evidence="10 11" key="1">
    <citation type="submission" date="2018-07" db="EMBL/GenBank/DDBJ databases">
        <title>The complete nuclear genome of the prasinophyte Chloropicon primus (CCMP1205).</title>
        <authorList>
            <person name="Pombert J.-F."/>
            <person name="Otis C."/>
            <person name="Turmel M."/>
            <person name="Lemieux C."/>
        </authorList>
    </citation>
    <scope>NUCLEOTIDE SEQUENCE [LARGE SCALE GENOMIC DNA]</scope>
    <source>
        <strain evidence="10 11">CCMP1205</strain>
    </source>
</reference>
<dbReference type="Pfam" id="PF07168">
    <property type="entry name" value="Ureide_permease"/>
    <property type="match status" value="2"/>
</dbReference>
<evidence type="ECO:0000256" key="7">
    <source>
        <dbReference type="ARBA" id="ARBA00022989"/>
    </source>
</evidence>
<organism evidence="10 11">
    <name type="scientific">Chloropicon primus</name>
    <dbReference type="NCBI Taxonomy" id="1764295"/>
    <lineage>
        <taxon>Eukaryota</taxon>
        <taxon>Viridiplantae</taxon>
        <taxon>Chlorophyta</taxon>
        <taxon>Chloropicophyceae</taxon>
        <taxon>Chloropicales</taxon>
        <taxon>Chloropicaceae</taxon>
        <taxon>Chloropicon</taxon>
    </lineage>
</organism>
<sequence>MVSSWTWVELGASLVCLGTWPALLELARRPRKTTSHERCQHVCFLDYALSYGVFGLVLLVAASGRDGLGVHVRTIGGTTLCLVAALGGALLQTGNSCMQEALALGCPLTTLLPLEAALCVVIGTTANFSLQPERSDPRLLFSGVALYLVAILSSTGAQLTHQFGGGEEALRGEAGATGAGVPELEPLVVGGGSVDADEISPDAIASFRDRTSFRERGRSQRARTNRRKGLMIGVLGGVAFGFFTPAFNIAVNDPFSFVASAEGPHSPLSVTAANMIFALSFTASAVLSQSRSLLKKHEKETAASILRARYLGSGGVRRAYAILSGIFCCLGNFLQFHGGKLAGFAAADVVQAFPLVGTLWGVLLFQDYNHANRRTIFLLSNTYLFYSGAVALLGLSAK</sequence>
<proteinExistence type="inferred from homology"/>
<dbReference type="GO" id="GO:0016020">
    <property type="term" value="C:membrane"/>
    <property type="evidence" value="ECO:0007669"/>
    <property type="project" value="UniProtKB-SubCell"/>
</dbReference>
<keyword evidence="8 9" id="KW-0472">Membrane</keyword>
<evidence type="ECO:0000313" key="10">
    <source>
        <dbReference type="EMBL" id="QDZ22046.1"/>
    </source>
</evidence>
<keyword evidence="5" id="KW-0547">Nucleotide-binding</keyword>
<evidence type="ECO:0000313" key="11">
    <source>
        <dbReference type="Proteomes" id="UP000316726"/>
    </source>
</evidence>
<evidence type="ECO:0000256" key="4">
    <source>
        <dbReference type="ARBA" id="ARBA00022692"/>
    </source>
</evidence>
<dbReference type="InterPro" id="IPR009834">
    <property type="entry name" value="Ureide_permease"/>
</dbReference>
<dbReference type="GO" id="GO:0005524">
    <property type="term" value="F:ATP binding"/>
    <property type="evidence" value="ECO:0007669"/>
    <property type="project" value="UniProtKB-KW"/>
</dbReference>
<feature type="transmembrane region" description="Helical" evidence="9">
    <location>
        <begin position="44"/>
        <end position="64"/>
    </location>
</feature>
<feature type="transmembrane region" description="Helical" evidence="9">
    <location>
        <begin position="229"/>
        <end position="247"/>
    </location>
</feature>
<gene>
    <name evidence="10" type="ORF">A3770_06p45640</name>
</gene>
<comment type="subcellular location">
    <subcellularLocation>
        <location evidence="1">Membrane</location>
        <topology evidence="1">Multi-pass membrane protein</topology>
    </subcellularLocation>
</comment>
<dbReference type="EMBL" id="CP031039">
    <property type="protein sequence ID" value="QDZ22046.1"/>
    <property type="molecule type" value="Genomic_DNA"/>
</dbReference>
<feature type="transmembrane region" description="Helical" evidence="9">
    <location>
        <begin position="342"/>
        <end position="365"/>
    </location>
</feature>
<keyword evidence="4 9" id="KW-0812">Transmembrane</keyword>
<comment type="similarity">
    <text evidence="2">Belongs to the plant ureide permease (TC 2.A.7.19) family.</text>
</comment>
<feature type="transmembrane region" description="Helical" evidence="9">
    <location>
        <begin position="377"/>
        <end position="397"/>
    </location>
</feature>
<feature type="transmembrane region" description="Helical" evidence="9">
    <location>
        <begin position="267"/>
        <end position="287"/>
    </location>
</feature>
<keyword evidence="7 9" id="KW-1133">Transmembrane helix</keyword>
<protein>
    <submittedName>
        <fullName evidence="10">Ureide permease</fullName>
    </submittedName>
</protein>
<evidence type="ECO:0000256" key="6">
    <source>
        <dbReference type="ARBA" id="ARBA00022840"/>
    </source>
</evidence>
<keyword evidence="6" id="KW-0067">ATP-binding</keyword>
<keyword evidence="11" id="KW-1185">Reference proteome</keyword>
<dbReference type="OrthoDB" id="1910534at2759"/>
<feature type="transmembrane region" description="Helical" evidence="9">
    <location>
        <begin position="6"/>
        <end position="24"/>
    </location>
</feature>
<feature type="transmembrane region" description="Helical" evidence="9">
    <location>
        <begin position="70"/>
        <end position="90"/>
    </location>
</feature>
<name>A0A5B8MN96_9CHLO</name>
<evidence type="ECO:0000256" key="9">
    <source>
        <dbReference type="SAM" id="Phobius"/>
    </source>
</evidence>
<dbReference type="AlphaFoldDB" id="A0A5B8MN96"/>
<evidence type="ECO:0000256" key="1">
    <source>
        <dbReference type="ARBA" id="ARBA00004141"/>
    </source>
</evidence>
<dbReference type="InterPro" id="IPR030189">
    <property type="entry name" value="UPS_plant"/>
</dbReference>
<feature type="transmembrane region" description="Helical" evidence="9">
    <location>
        <begin position="319"/>
        <end position="336"/>
    </location>
</feature>
<keyword evidence="3" id="KW-0813">Transport</keyword>